<keyword evidence="5 16" id="KW-0732">Signal</keyword>
<keyword evidence="11 15" id="KW-0119">Carbohydrate metabolism</keyword>
<comment type="subcellular location">
    <subcellularLocation>
        <location evidence="2 15">Secreted</location>
    </subcellularLocation>
</comment>
<evidence type="ECO:0000256" key="7">
    <source>
        <dbReference type="ARBA" id="ARBA00023002"/>
    </source>
</evidence>
<evidence type="ECO:0000256" key="4">
    <source>
        <dbReference type="ARBA" id="ARBA00022723"/>
    </source>
</evidence>
<reference evidence="18 19" key="1">
    <citation type="submission" date="2024-02" db="EMBL/GenBank/DDBJ databases">
        <title>De novo assembly and annotation of 12 fungi associated with fruit tree decline syndrome in Ontario, Canada.</title>
        <authorList>
            <person name="Sulman M."/>
            <person name="Ellouze W."/>
            <person name="Ilyukhin E."/>
        </authorList>
    </citation>
    <scope>NUCLEOTIDE SEQUENCE [LARGE SCALE GENOMIC DNA]</scope>
    <source>
        <strain evidence="18 19">M42-189</strain>
    </source>
</reference>
<comment type="similarity">
    <text evidence="13">Belongs to the polysaccharide monooxygenase AA9 family.</text>
</comment>
<evidence type="ECO:0000256" key="11">
    <source>
        <dbReference type="ARBA" id="ARBA00023277"/>
    </source>
</evidence>
<proteinExistence type="inferred from homology"/>
<comment type="catalytic activity">
    <reaction evidence="14 15">
        <text>[(1-&gt;4)-beta-D-glucosyl]n+m + reduced acceptor + O2 = 4-dehydro-beta-D-glucosyl-[(1-&gt;4)-beta-D-glucosyl]n-1 + [(1-&gt;4)-beta-D-glucosyl]m + acceptor + H2O.</text>
        <dbReference type="EC" id="1.14.99.56"/>
    </reaction>
</comment>
<feature type="domain" description="Auxiliary Activity family 9 catalytic" evidence="17">
    <location>
        <begin position="18"/>
        <end position="202"/>
    </location>
</feature>
<evidence type="ECO:0000256" key="16">
    <source>
        <dbReference type="SAM" id="SignalP"/>
    </source>
</evidence>
<evidence type="ECO:0000313" key="18">
    <source>
        <dbReference type="EMBL" id="KAL1595109.1"/>
    </source>
</evidence>
<comment type="caution">
    <text evidence="18">The sequence shown here is derived from an EMBL/GenBank/DDBJ whole genome shotgun (WGS) entry which is preliminary data.</text>
</comment>
<dbReference type="Pfam" id="PF03443">
    <property type="entry name" value="AA9"/>
    <property type="match status" value="1"/>
</dbReference>
<feature type="signal peptide" evidence="16">
    <location>
        <begin position="1"/>
        <end position="17"/>
    </location>
</feature>
<dbReference type="PANTHER" id="PTHR33353:SF9">
    <property type="entry name" value="ENDOGLUCANASE II"/>
    <property type="match status" value="1"/>
</dbReference>
<dbReference type="Proteomes" id="UP001521785">
    <property type="component" value="Unassembled WGS sequence"/>
</dbReference>
<evidence type="ECO:0000256" key="13">
    <source>
        <dbReference type="ARBA" id="ARBA00044502"/>
    </source>
</evidence>
<name>A0ABR3QT90_9PLEO</name>
<evidence type="ECO:0000256" key="2">
    <source>
        <dbReference type="ARBA" id="ARBA00004613"/>
    </source>
</evidence>
<dbReference type="EMBL" id="JAKJXO020000016">
    <property type="protein sequence ID" value="KAL1595109.1"/>
    <property type="molecule type" value="Genomic_DNA"/>
</dbReference>
<keyword evidence="19" id="KW-1185">Reference proteome</keyword>
<keyword evidence="6 15" id="KW-0136">Cellulose degradation</keyword>
<dbReference type="EC" id="1.14.99.56" evidence="15"/>
<dbReference type="InterPro" id="IPR049892">
    <property type="entry name" value="AA9"/>
</dbReference>
<evidence type="ECO:0000256" key="3">
    <source>
        <dbReference type="ARBA" id="ARBA00022525"/>
    </source>
</evidence>
<evidence type="ECO:0000313" key="19">
    <source>
        <dbReference type="Proteomes" id="UP001521785"/>
    </source>
</evidence>
<evidence type="ECO:0000259" key="17">
    <source>
        <dbReference type="Pfam" id="PF03443"/>
    </source>
</evidence>
<organism evidence="18 19">
    <name type="scientific">Paraconiothyrium brasiliense</name>
    <dbReference type="NCBI Taxonomy" id="300254"/>
    <lineage>
        <taxon>Eukaryota</taxon>
        <taxon>Fungi</taxon>
        <taxon>Dikarya</taxon>
        <taxon>Ascomycota</taxon>
        <taxon>Pezizomycotina</taxon>
        <taxon>Dothideomycetes</taxon>
        <taxon>Pleosporomycetidae</taxon>
        <taxon>Pleosporales</taxon>
        <taxon>Massarineae</taxon>
        <taxon>Didymosphaeriaceae</taxon>
        <taxon>Paraconiothyrium</taxon>
    </lineage>
</organism>
<evidence type="ECO:0000256" key="1">
    <source>
        <dbReference type="ARBA" id="ARBA00001973"/>
    </source>
</evidence>
<keyword evidence="12 15" id="KW-0624">Polysaccharide degradation</keyword>
<keyword evidence="8" id="KW-0186">Copper</keyword>
<keyword evidence="7" id="KW-0560">Oxidoreductase</keyword>
<comment type="domain">
    <text evidence="15">Has a modular structure: an endo-beta-1,4-glucanase catalytic module at the N-terminus, a linker rich in serines and threonines, and a C-terminal carbohydrate-binding module (CBM).</text>
</comment>
<evidence type="ECO:0000256" key="5">
    <source>
        <dbReference type="ARBA" id="ARBA00022729"/>
    </source>
</evidence>
<keyword evidence="4" id="KW-0479">Metal-binding</keyword>
<keyword evidence="10 15" id="KW-1015">Disulfide bond</keyword>
<evidence type="ECO:0000256" key="15">
    <source>
        <dbReference type="RuleBase" id="RU368122"/>
    </source>
</evidence>
<keyword evidence="9" id="KW-0503">Monooxygenase</keyword>
<evidence type="ECO:0000256" key="9">
    <source>
        <dbReference type="ARBA" id="ARBA00023033"/>
    </source>
</evidence>
<feature type="chain" id="PRO_5047522678" description="AA9 family lytic polysaccharide monooxygenase" evidence="16">
    <location>
        <begin position="18"/>
        <end position="252"/>
    </location>
</feature>
<gene>
    <name evidence="18" type="ORF">SLS60_009796</name>
</gene>
<dbReference type="InterPro" id="IPR005103">
    <property type="entry name" value="AA9_LPMO"/>
</dbReference>
<accession>A0ABR3QT90</accession>
<evidence type="ECO:0000256" key="10">
    <source>
        <dbReference type="ARBA" id="ARBA00023157"/>
    </source>
</evidence>
<evidence type="ECO:0000256" key="6">
    <source>
        <dbReference type="ARBA" id="ARBA00023001"/>
    </source>
</evidence>
<dbReference type="PANTHER" id="PTHR33353">
    <property type="entry name" value="PUTATIVE (AFU_ORTHOLOGUE AFUA_1G12560)-RELATED"/>
    <property type="match status" value="1"/>
</dbReference>
<evidence type="ECO:0000256" key="12">
    <source>
        <dbReference type="ARBA" id="ARBA00023326"/>
    </source>
</evidence>
<keyword evidence="3 15" id="KW-0964">Secreted</keyword>
<evidence type="ECO:0000256" key="8">
    <source>
        <dbReference type="ARBA" id="ARBA00023008"/>
    </source>
</evidence>
<comment type="function">
    <text evidence="15">Lytic polysaccharide monooxygenase (LMPO) that depolymerizes crystalline and amorphous polysaccharides via the oxidation of scissile alpha- or beta-(1-4)-glycosidic bonds, yielding C1 and/or C4 oxidation products. Catalysis by LPMOs requires the reduction of the active-site copper from Cu(II) to Cu(I) by a reducing agent and H(2)O(2) or O(2) as a cosubstrate.</text>
</comment>
<protein>
    <recommendedName>
        <fullName evidence="15">AA9 family lytic polysaccharide monooxygenase</fullName>
        <ecNumber evidence="15">1.14.99.56</ecNumber>
    </recommendedName>
    <alternativeName>
        <fullName evidence="15">Endo-beta-1,4-glucanase</fullName>
    </alternativeName>
    <alternativeName>
        <fullName evidence="15">Glycosyl hydrolase 61 family protein</fullName>
    </alternativeName>
</protein>
<sequence length="252" mass="26581">MKPSFLATALLIQQAAAHALFQQLWVNGVDKSNTCVRMPRGNSPVSSVSSNDLRCNAGGAAGVSGKCAVNAGDTVTVEMHQVCFLFTSSCINVMLMREIKQPGDRSCGSEAIGGNHYGPVLIYLSKVPDASKADGSAGWFKVYENGWAPAPGNKGAADNDYWGVKDMNKCCGKVDFKIPKELAPGDYLLRAEVVALHTAQSADPGIKINIHSAITGYTVPGPKVIAEGTTDTPGNPVCAKKMIRGASDIFTF</sequence>
<evidence type="ECO:0000256" key="14">
    <source>
        <dbReference type="ARBA" id="ARBA00045077"/>
    </source>
</evidence>
<comment type="cofactor">
    <cofactor evidence="1">
        <name>Cu(2+)</name>
        <dbReference type="ChEBI" id="CHEBI:29036"/>
    </cofactor>
</comment>
<dbReference type="Gene3D" id="2.70.50.70">
    <property type="match status" value="1"/>
</dbReference>